<accession>A0A1E5UQK4</accession>
<reference evidence="1 2" key="1">
    <citation type="submission" date="2016-09" db="EMBL/GenBank/DDBJ databases">
        <title>The draft genome of Dichanthelium oligosanthes: A C3 panicoid grass species.</title>
        <authorList>
            <person name="Studer A.J."/>
            <person name="Schnable J.C."/>
            <person name="Brutnell T.P."/>
        </authorList>
    </citation>
    <scope>NUCLEOTIDE SEQUENCE [LARGE SCALE GENOMIC DNA]</scope>
    <source>
        <strain evidence="2">cv. Kellogg 1175</strain>
        <tissue evidence="1">Leaf</tissue>
    </source>
</reference>
<dbReference type="EMBL" id="LWDX02067781">
    <property type="protein sequence ID" value="OEL15147.1"/>
    <property type="molecule type" value="Genomic_DNA"/>
</dbReference>
<proteinExistence type="predicted"/>
<dbReference type="AlphaFoldDB" id="A0A1E5UQK4"/>
<evidence type="ECO:0000313" key="1">
    <source>
        <dbReference type="EMBL" id="OEL15147.1"/>
    </source>
</evidence>
<dbReference type="Proteomes" id="UP000095767">
    <property type="component" value="Unassembled WGS sequence"/>
</dbReference>
<sequence length="30" mass="3460">LCRDGIDCKPWIFLDQRYSRMAKGVSCQGL</sequence>
<comment type="caution">
    <text evidence="1">The sequence shown here is derived from an EMBL/GenBank/DDBJ whole genome shotgun (WGS) entry which is preliminary data.</text>
</comment>
<protein>
    <submittedName>
        <fullName evidence="1">Uncharacterized protein</fullName>
    </submittedName>
</protein>
<name>A0A1E5UQK4_9POAL</name>
<gene>
    <name evidence="1" type="ORF">BAE44_0023834</name>
</gene>
<organism evidence="1 2">
    <name type="scientific">Dichanthelium oligosanthes</name>
    <dbReference type="NCBI Taxonomy" id="888268"/>
    <lineage>
        <taxon>Eukaryota</taxon>
        <taxon>Viridiplantae</taxon>
        <taxon>Streptophyta</taxon>
        <taxon>Embryophyta</taxon>
        <taxon>Tracheophyta</taxon>
        <taxon>Spermatophyta</taxon>
        <taxon>Magnoliopsida</taxon>
        <taxon>Liliopsida</taxon>
        <taxon>Poales</taxon>
        <taxon>Poaceae</taxon>
        <taxon>PACMAD clade</taxon>
        <taxon>Panicoideae</taxon>
        <taxon>Panicodae</taxon>
        <taxon>Paniceae</taxon>
        <taxon>Dichantheliinae</taxon>
        <taxon>Dichanthelium</taxon>
    </lineage>
</organism>
<keyword evidence="2" id="KW-1185">Reference proteome</keyword>
<feature type="non-terminal residue" evidence="1">
    <location>
        <position position="1"/>
    </location>
</feature>
<evidence type="ECO:0000313" key="2">
    <source>
        <dbReference type="Proteomes" id="UP000095767"/>
    </source>
</evidence>